<dbReference type="Pfam" id="PF14050">
    <property type="entry name" value="Nudc_N"/>
    <property type="match status" value="1"/>
</dbReference>
<proteinExistence type="predicted"/>
<feature type="domain" description="NudC N-terminal" evidence="1">
    <location>
        <begin position="5"/>
        <end position="63"/>
    </location>
</feature>
<gene>
    <name evidence="2" type="primary">Nudcd3</name>
    <name evidence="2" type="ORF">AK812_SmicGene15367</name>
</gene>
<evidence type="ECO:0000313" key="2">
    <source>
        <dbReference type="EMBL" id="OLQ01861.1"/>
    </source>
</evidence>
<dbReference type="OrthoDB" id="416217at2759"/>
<reference evidence="2 3" key="1">
    <citation type="submission" date="2016-02" db="EMBL/GenBank/DDBJ databases">
        <title>Genome analysis of coral dinoflagellate symbionts highlights evolutionary adaptations to a symbiotic lifestyle.</title>
        <authorList>
            <person name="Aranda M."/>
            <person name="Li Y."/>
            <person name="Liew Y.J."/>
            <person name="Baumgarten S."/>
            <person name="Simakov O."/>
            <person name="Wilson M."/>
            <person name="Piel J."/>
            <person name="Ashoor H."/>
            <person name="Bougouffa S."/>
            <person name="Bajic V.B."/>
            <person name="Ryu T."/>
            <person name="Ravasi T."/>
            <person name="Bayer T."/>
            <person name="Micklem G."/>
            <person name="Kim H."/>
            <person name="Bhak J."/>
            <person name="Lajeunesse T.C."/>
            <person name="Voolstra C.R."/>
        </authorList>
    </citation>
    <scope>NUCLEOTIDE SEQUENCE [LARGE SCALE GENOMIC DNA]</scope>
    <source>
        <strain evidence="2 3">CCMP2467</strain>
    </source>
</reference>
<evidence type="ECO:0000259" key="1">
    <source>
        <dbReference type="Pfam" id="PF14050"/>
    </source>
</evidence>
<dbReference type="InterPro" id="IPR025934">
    <property type="entry name" value="NudC_N_dom"/>
</dbReference>
<dbReference type="AlphaFoldDB" id="A0A1Q9E381"/>
<organism evidence="2 3">
    <name type="scientific">Symbiodinium microadriaticum</name>
    <name type="common">Dinoflagellate</name>
    <name type="synonym">Zooxanthella microadriatica</name>
    <dbReference type="NCBI Taxonomy" id="2951"/>
    <lineage>
        <taxon>Eukaryota</taxon>
        <taxon>Sar</taxon>
        <taxon>Alveolata</taxon>
        <taxon>Dinophyceae</taxon>
        <taxon>Suessiales</taxon>
        <taxon>Symbiodiniaceae</taxon>
        <taxon>Symbiodinium</taxon>
    </lineage>
</organism>
<accession>A0A1Q9E381</accession>
<keyword evidence="3" id="KW-1185">Reference proteome</keyword>
<evidence type="ECO:0000313" key="3">
    <source>
        <dbReference type="Proteomes" id="UP000186817"/>
    </source>
</evidence>
<sequence length="184" mass="21100">MADGRFDDLLMNMARKHKNVEELTWSMLSFFERRTDLFHVMETPTDRMGFVPGAAEKMLFKHFHLCPAPEAPPLKGRLLHVRMRIGDGAVDSVNIYQKTHISSSTRMEKGVHMCPQLRSVHLGSGADILEQWRSRDDEYLKVEDDGRGIEPRHYKRIIECVSAAEHSVTAAWLQMIVDTGYGYP</sequence>
<dbReference type="EMBL" id="LSRX01000279">
    <property type="protein sequence ID" value="OLQ01861.1"/>
    <property type="molecule type" value="Genomic_DNA"/>
</dbReference>
<comment type="caution">
    <text evidence="2">The sequence shown here is derived from an EMBL/GenBank/DDBJ whole genome shotgun (WGS) entry which is preliminary data.</text>
</comment>
<dbReference type="Proteomes" id="UP000186817">
    <property type="component" value="Unassembled WGS sequence"/>
</dbReference>
<protein>
    <submittedName>
        <fullName evidence="2">NudC domain-containing protein 3</fullName>
    </submittedName>
</protein>
<name>A0A1Q9E381_SYMMI</name>